<dbReference type="AlphaFoldDB" id="A0AAV8ZKG6"/>
<dbReference type="PANTHER" id="PTHR33480">
    <property type="entry name" value="SET DOMAIN-CONTAINING PROTEIN-RELATED"/>
    <property type="match status" value="1"/>
</dbReference>
<comment type="caution">
    <text evidence="1">The sequence shown here is derived from an EMBL/GenBank/DDBJ whole genome shotgun (WGS) entry which is preliminary data.</text>
</comment>
<evidence type="ECO:0008006" key="3">
    <source>
        <dbReference type="Google" id="ProtNLM"/>
    </source>
</evidence>
<evidence type="ECO:0000313" key="2">
    <source>
        <dbReference type="Proteomes" id="UP001162156"/>
    </source>
</evidence>
<name>A0AAV8ZKG6_9CUCU</name>
<dbReference type="Proteomes" id="UP001162156">
    <property type="component" value="Unassembled WGS sequence"/>
</dbReference>
<dbReference type="EMBL" id="JANEYF010001325">
    <property type="protein sequence ID" value="KAJ8964684.1"/>
    <property type="molecule type" value="Genomic_DNA"/>
</dbReference>
<protein>
    <recommendedName>
        <fullName evidence="3">Tyr recombinase domain-containing protein</fullName>
    </recommendedName>
</protein>
<gene>
    <name evidence="1" type="ORF">NQ314_004716</name>
</gene>
<sequence>MSIPQNNPYLFGCPGTVKWTRGDIVIRKFAENANLEFPNQISSNKLRKQIATVMQIINLNKEETEQFAQFMGHTEKTHNDFYK</sequence>
<accession>A0AAV8ZKG6</accession>
<evidence type="ECO:0000313" key="1">
    <source>
        <dbReference type="EMBL" id="KAJ8964684.1"/>
    </source>
</evidence>
<dbReference type="PANTHER" id="PTHR33480:SF1">
    <property type="entry name" value="TYR RECOMBINASE DOMAIN-CONTAINING PROTEIN"/>
    <property type="match status" value="1"/>
</dbReference>
<reference evidence="1" key="1">
    <citation type="journal article" date="2023" name="Insect Mol. Biol.">
        <title>Genome sequencing provides insights into the evolution of gene families encoding plant cell wall-degrading enzymes in longhorned beetles.</title>
        <authorList>
            <person name="Shin N.R."/>
            <person name="Okamura Y."/>
            <person name="Kirsch R."/>
            <person name="Pauchet Y."/>
        </authorList>
    </citation>
    <scope>NUCLEOTIDE SEQUENCE</scope>
    <source>
        <strain evidence="1">RBIC_L_NR</strain>
    </source>
</reference>
<keyword evidence="2" id="KW-1185">Reference proteome</keyword>
<proteinExistence type="predicted"/>
<organism evidence="1 2">
    <name type="scientific">Rhamnusium bicolor</name>
    <dbReference type="NCBI Taxonomy" id="1586634"/>
    <lineage>
        <taxon>Eukaryota</taxon>
        <taxon>Metazoa</taxon>
        <taxon>Ecdysozoa</taxon>
        <taxon>Arthropoda</taxon>
        <taxon>Hexapoda</taxon>
        <taxon>Insecta</taxon>
        <taxon>Pterygota</taxon>
        <taxon>Neoptera</taxon>
        <taxon>Endopterygota</taxon>
        <taxon>Coleoptera</taxon>
        <taxon>Polyphaga</taxon>
        <taxon>Cucujiformia</taxon>
        <taxon>Chrysomeloidea</taxon>
        <taxon>Cerambycidae</taxon>
        <taxon>Lepturinae</taxon>
        <taxon>Rhagiini</taxon>
        <taxon>Rhamnusium</taxon>
    </lineage>
</organism>